<reference evidence="5 6" key="1">
    <citation type="submission" date="2024-04" db="EMBL/GenBank/DDBJ databases">
        <authorList>
            <person name="Fracassetti M."/>
        </authorList>
    </citation>
    <scope>NUCLEOTIDE SEQUENCE [LARGE SCALE GENOMIC DNA]</scope>
</reference>
<evidence type="ECO:0000313" key="6">
    <source>
        <dbReference type="Proteomes" id="UP001497516"/>
    </source>
</evidence>
<keyword evidence="3" id="KW-0472">Membrane</keyword>
<sequence>MHPPDPPLSTSLSNPNASSFFLASLPPLTAAATMIFGLLLLLLISTTTIPSPTTALSFNFTTFTSSNQNITYEQALAAENSIQLTRNLLGSDLNISFGRATYRSPLPLYDPNSRNLTDFKTHFTFSISSQIEDAGGYADDLTFFLAPVGSRLPPDLTNASSMGLMRDGQLLNTTANRFVAVSSTFSATNSIRRQGATSEST</sequence>
<accession>A0AAV2FYB3</accession>
<name>A0AAV2FYB3_9ROSI</name>
<evidence type="ECO:0000256" key="2">
    <source>
        <dbReference type="ARBA" id="ARBA00022734"/>
    </source>
</evidence>
<feature type="transmembrane region" description="Helical" evidence="3">
    <location>
        <begin position="20"/>
        <end position="44"/>
    </location>
</feature>
<evidence type="ECO:0000256" key="1">
    <source>
        <dbReference type="ARBA" id="ARBA00007606"/>
    </source>
</evidence>
<dbReference type="EMBL" id="OZ034820">
    <property type="protein sequence ID" value="CAL1403394.1"/>
    <property type="molecule type" value="Genomic_DNA"/>
</dbReference>
<comment type="similarity">
    <text evidence="1">Belongs to the leguminous lectin family.</text>
</comment>
<evidence type="ECO:0000259" key="4">
    <source>
        <dbReference type="Pfam" id="PF00139"/>
    </source>
</evidence>
<dbReference type="Gene3D" id="2.60.120.200">
    <property type="match status" value="1"/>
</dbReference>
<dbReference type="AlphaFoldDB" id="A0AAV2FYB3"/>
<dbReference type="Pfam" id="PF00139">
    <property type="entry name" value="Lectin_legB"/>
    <property type="match status" value="1"/>
</dbReference>
<evidence type="ECO:0000256" key="3">
    <source>
        <dbReference type="SAM" id="Phobius"/>
    </source>
</evidence>
<dbReference type="InterPro" id="IPR050258">
    <property type="entry name" value="Leguminous_Lectin"/>
</dbReference>
<keyword evidence="2" id="KW-0430">Lectin</keyword>
<dbReference type="PANTHER" id="PTHR32401:SF49">
    <property type="entry name" value="OS10G0129200 PROTEIN"/>
    <property type="match status" value="1"/>
</dbReference>
<keyword evidence="3" id="KW-1133">Transmembrane helix</keyword>
<organism evidence="5 6">
    <name type="scientific">Linum trigynum</name>
    <dbReference type="NCBI Taxonomy" id="586398"/>
    <lineage>
        <taxon>Eukaryota</taxon>
        <taxon>Viridiplantae</taxon>
        <taxon>Streptophyta</taxon>
        <taxon>Embryophyta</taxon>
        <taxon>Tracheophyta</taxon>
        <taxon>Spermatophyta</taxon>
        <taxon>Magnoliopsida</taxon>
        <taxon>eudicotyledons</taxon>
        <taxon>Gunneridae</taxon>
        <taxon>Pentapetalae</taxon>
        <taxon>rosids</taxon>
        <taxon>fabids</taxon>
        <taxon>Malpighiales</taxon>
        <taxon>Linaceae</taxon>
        <taxon>Linum</taxon>
    </lineage>
</organism>
<evidence type="ECO:0000313" key="5">
    <source>
        <dbReference type="EMBL" id="CAL1403394.1"/>
    </source>
</evidence>
<feature type="domain" description="Legume lectin" evidence="4">
    <location>
        <begin position="56"/>
        <end position="181"/>
    </location>
</feature>
<dbReference type="InterPro" id="IPR001220">
    <property type="entry name" value="Legume_lectin_dom"/>
</dbReference>
<dbReference type="Proteomes" id="UP001497516">
    <property type="component" value="Chromosome 7"/>
</dbReference>
<protein>
    <recommendedName>
        <fullName evidence="4">Legume lectin domain-containing protein</fullName>
    </recommendedName>
</protein>
<keyword evidence="3" id="KW-0812">Transmembrane</keyword>
<dbReference type="GO" id="GO:0030246">
    <property type="term" value="F:carbohydrate binding"/>
    <property type="evidence" value="ECO:0007669"/>
    <property type="project" value="UniProtKB-KW"/>
</dbReference>
<gene>
    <name evidence="5" type="ORF">LTRI10_LOCUS43333</name>
</gene>
<keyword evidence="6" id="KW-1185">Reference proteome</keyword>
<dbReference type="PANTHER" id="PTHR32401">
    <property type="entry name" value="CONCANAVALIN A-LIKE LECTIN FAMILY PROTEIN"/>
    <property type="match status" value="1"/>
</dbReference>
<dbReference type="InterPro" id="IPR013320">
    <property type="entry name" value="ConA-like_dom_sf"/>
</dbReference>
<dbReference type="SUPFAM" id="SSF49899">
    <property type="entry name" value="Concanavalin A-like lectins/glucanases"/>
    <property type="match status" value="1"/>
</dbReference>
<proteinExistence type="inferred from homology"/>